<comment type="similarity">
    <text evidence="1">Belongs to the short-chain dehydrogenases/reductases (SDR) family.</text>
</comment>
<evidence type="ECO:0000313" key="4">
    <source>
        <dbReference type="EMBL" id="KIW37603.1"/>
    </source>
</evidence>
<dbReference type="InterPro" id="IPR036291">
    <property type="entry name" value="NAD(P)-bd_dom_sf"/>
</dbReference>
<dbReference type="GeneID" id="27362320"/>
<evidence type="ECO:0000256" key="3">
    <source>
        <dbReference type="ARBA" id="ARBA00023002"/>
    </source>
</evidence>
<evidence type="ECO:0008006" key="6">
    <source>
        <dbReference type="Google" id="ProtNLM"/>
    </source>
</evidence>
<dbReference type="VEuPathDB" id="FungiDB:PV06_10246"/>
<dbReference type="Pfam" id="PF13561">
    <property type="entry name" value="adh_short_C2"/>
    <property type="match status" value="1"/>
</dbReference>
<dbReference type="FunFam" id="3.40.50.720:FF:000084">
    <property type="entry name" value="Short-chain dehydrogenase reductase"/>
    <property type="match status" value="1"/>
</dbReference>
<evidence type="ECO:0000256" key="1">
    <source>
        <dbReference type="ARBA" id="ARBA00006484"/>
    </source>
</evidence>
<dbReference type="STRING" id="215243.A0A0D2D2R2"/>
<evidence type="ECO:0000256" key="2">
    <source>
        <dbReference type="ARBA" id="ARBA00022857"/>
    </source>
</evidence>
<dbReference type="AlphaFoldDB" id="A0A0D2D2R2"/>
<keyword evidence="5" id="KW-1185">Reference proteome</keyword>
<dbReference type="SUPFAM" id="SSF51735">
    <property type="entry name" value="NAD(P)-binding Rossmann-fold domains"/>
    <property type="match status" value="1"/>
</dbReference>
<dbReference type="PANTHER" id="PTHR43639:SF1">
    <property type="entry name" value="SHORT-CHAIN DEHYDROGENASE_REDUCTASE FAMILY PROTEIN"/>
    <property type="match status" value="1"/>
</dbReference>
<keyword evidence="3" id="KW-0560">Oxidoreductase</keyword>
<keyword evidence="2" id="KW-0521">NADP</keyword>
<organism evidence="4 5">
    <name type="scientific">Exophiala oligosperma</name>
    <dbReference type="NCBI Taxonomy" id="215243"/>
    <lineage>
        <taxon>Eukaryota</taxon>
        <taxon>Fungi</taxon>
        <taxon>Dikarya</taxon>
        <taxon>Ascomycota</taxon>
        <taxon>Pezizomycotina</taxon>
        <taxon>Eurotiomycetes</taxon>
        <taxon>Chaetothyriomycetidae</taxon>
        <taxon>Chaetothyriales</taxon>
        <taxon>Herpotrichiellaceae</taxon>
        <taxon>Exophiala</taxon>
    </lineage>
</organism>
<dbReference type="InterPro" id="IPR002347">
    <property type="entry name" value="SDR_fam"/>
</dbReference>
<dbReference type="NCBIfam" id="NF005559">
    <property type="entry name" value="PRK07231.1"/>
    <property type="match status" value="1"/>
</dbReference>
<evidence type="ECO:0000313" key="5">
    <source>
        <dbReference type="Proteomes" id="UP000053342"/>
    </source>
</evidence>
<sequence>MSGLHEVQTGSGRLAGKVAIVTGAASGFGLACTKKFVEEGAKVVAADMNGDGLQKVYPANSQYDQHVQTVTANVTVQADWDKMVKTAVEKFGGLDVLVNNAGTSYKNKPTLEVTEQEYDRVMAVNVKSIFLSVAAAVPALKGRGGGAIINVASIGAMRPRPGLVWYNASKAAVANATKGLAAEFGKDQIRVNALCPLLSGTGLFEQFVGVPYNEENMKKFLFNVPLGRLTDPSDVANICAFLASDEGKFITGVNLEVDGGRAVGA</sequence>
<dbReference type="OrthoDB" id="294295at2759"/>
<dbReference type="RefSeq" id="XP_016257819.1">
    <property type="nucleotide sequence ID" value="XM_016411778.1"/>
</dbReference>
<dbReference type="PRINTS" id="PR00081">
    <property type="entry name" value="GDHRDH"/>
</dbReference>
<accession>A0A0D2D2R2</accession>
<dbReference type="PRINTS" id="PR00080">
    <property type="entry name" value="SDRFAMILY"/>
</dbReference>
<gene>
    <name evidence="4" type="ORF">PV06_10246</name>
</gene>
<name>A0A0D2D2R2_9EURO</name>
<dbReference type="EMBL" id="KN847343">
    <property type="protein sequence ID" value="KIW37603.1"/>
    <property type="molecule type" value="Genomic_DNA"/>
</dbReference>
<reference evidence="4 5" key="1">
    <citation type="submission" date="2015-01" db="EMBL/GenBank/DDBJ databases">
        <title>The Genome Sequence of Exophiala oligosperma CBS72588.</title>
        <authorList>
            <consortium name="The Broad Institute Genomics Platform"/>
            <person name="Cuomo C."/>
            <person name="de Hoog S."/>
            <person name="Gorbushina A."/>
            <person name="Stielow B."/>
            <person name="Teixiera M."/>
            <person name="Abouelleil A."/>
            <person name="Chapman S.B."/>
            <person name="Priest M."/>
            <person name="Young S.K."/>
            <person name="Wortman J."/>
            <person name="Nusbaum C."/>
            <person name="Birren B."/>
        </authorList>
    </citation>
    <scope>NUCLEOTIDE SEQUENCE [LARGE SCALE GENOMIC DNA]</scope>
    <source>
        <strain evidence="4 5">CBS 72588</strain>
    </source>
</reference>
<dbReference type="Gene3D" id="3.40.50.720">
    <property type="entry name" value="NAD(P)-binding Rossmann-like Domain"/>
    <property type="match status" value="1"/>
</dbReference>
<protein>
    <recommendedName>
        <fullName evidence="6">3-oxoacyl-[acyl-carrier-protein] reductase</fullName>
    </recommendedName>
</protein>
<proteinExistence type="inferred from homology"/>
<dbReference type="HOGENOM" id="CLU_010194_1_0_1"/>
<dbReference type="Proteomes" id="UP000053342">
    <property type="component" value="Unassembled WGS sequence"/>
</dbReference>
<dbReference type="GO" id="GO:0016491">
    <property type="term" value="F:oxidoreductase activity"/>
    <property type="evidence" value="ECO:0007669"/>
    <property type="project" value="UniProtKB-KW"/>
</dbReference>
<dbReference type="PANTHER" id="PTHR43639">
    <property type="entry name" value="OXIDOREDUCTASE, SHORT-CHAIN DEHYDROGENASE/REDUCTASE FAMILY (AFU_ORTHOLOGUE AFUA_5G02870)"/>
    <property type="match status" value="1"/>
</dbReference>